<gene>
    <name evidence="3" type="ORF">D3877_16405</name>
</gene>
<keyword evidence="2" id="KW-0378">Hydrolase</keyword>
<dbReference type="Proteomes" id="UP000283458">
    <property type="component" value="Unassembled WGS sequence"/>
</dbReference>
<dbReference type="OrthoDB" id="9799036at2"/>
<dbReference type="PANTHER" id="PTHR31793:SF27">
    <property type="entry name" value="NOVEL THIOESTERASE SUPERFAMILY DOMAIN AND SAPOSIN A-TYPE DOMAIN CONTAINING PROTEIN (0610012H03RIK)"/>
    <property type="match status" value="1"/>
</dbReference>
<organism evidence="3 4">
    <name type="scientific">Azospirillum cavernae</name>
    <dbReference type="NCBI Taxonomy" id="2320860"/>
    <lineage>
        <taxon>Bacteria</taxon>
        <taxon>Pseudomonadati</taxon>
        <taxon>Pseudomonadota</taxon>
        <taxon>Alphaproteobacteria</taxon>
        <taxon>Rhodospirillales</taxon>
        <taxon>Azospirillaceae</taxon>
        <taxon>Azospirillum</taxon>
    </lineage>
</organism>
<dbReference type="GO" id="GO:0047617">
    <property type="term" value="F:fatty acyl-CoA hydrolase activity"/>
    <property type="evidence" value="ECO:0007669"/>
    <property type="project" value="TreeGrafter"/>
</dbReference>
<dbReference type="EMBL" id="QYUL01000002">
    <property type="protein sequence ID" value="RJF81701.1"/>
    <property type="molecule type" value="Genomic_DNA"/>
</dbReference>
<dbReference type="CDD" id="cd00586">
    <property type="entry name" value="4HBT"/>
    <property type="match status" value="1"/>
</dbReference>
<evidence type="ECO:0000313" key="3">
    <source>
        <dbReference type="EMBL" id="RJF81701.1"/>
    </source>
</evidence>
<accession>A0A418VX15</accession>
<dbReference type="SUPFAM" id="SSF54637">
    <property type="entry name" value="Thioesterase/thiol ester dehydrase-isomerase"/>
    <property type="match status" value="1"/>
</dbReference>
<comment type="similarity">
    <text evidence="1">Belongs to the 4-hydroxybenzoyl-CoA thioesterase family.</text>
</comment>
<dbReference type="InterPro" id="IPR050563">
    <property type="entry name" value="4-hydroxybenzoyl-CoA_TE"/>
</dbReference>
<dbReference type="Gene3D" id="3.10.129.10">
    <property type="entry name" value="Hotdog Thioesterase"/>
    <property type="match status" value="1"/>
</dbReference>
<evidence type="ECO:0000256" key="2">
    <source>
        <dbReference type="ARBA" id="ARBA00022801"/>
    </source>
</evidence>
<dbReference type="InterPro" id="IPR029069">
    <property type="entry name" value="HotDog_dom_sf"/>
</dbReference>
<name>A0A418VX15_9PROT</name>
<reference evidence="3 4" key="1">
    <citation type="submission" date="2018-09" db="EMBL/GenBank/DDBJ databases">
        <authorList>
            <person name="Zhu H."/>
        </authorList>
    </citation>
    <scope>NUCLEOTIDE SEQUENCE [LARGE SCALE GENOMIC DNA]</scope>
    <source>
        <strain evidence="3 4">K2W22B-5</strain>
    </source>
</reference>
<evidence type="ECO:0000313" key="4">
    <source>
        <dbReference type="Proteomes" id="UP000283458"/>
    </source>
</evidence>
<protein>
    <submittedName>
        <fullName evidence="3">Acyl-CoA thioesterase</fullName>
    </submittedName>
</protein>
<dbReference type="Pfam" id="PF13279">
    <property type="entry name" value="4HBT_2"/>
    <property type="match status" value="1"/>
</dbReference>
<dbReference type="RefSeq" id="WP_119831793.1">
    <property type="nucleotide sequence ID" value="NZ_QYUL01000002.1"/>
</dbReference>
<proteinExistence type="inferred from homology"/>
<comment type="caution">
    <text evidence="3">The sequence shown here is derived from an EMBL/GenBank/DDBJ whole genome shotgun (WGS) entry which is preliminary data.</text>
</comment>
<evidence type="ECO:0000256" key="1">
    <source>
        <dbReference type="ARBA" id="ARBA00005953"/>
    </source>
</evidence>
<keyword evidence="4" id="KW-1185">Reference proteome</keyword>
<sequence>MSDSKDLTNPATFQFWWEERVRFNDLDALGHVNNNALGVFFEQGRIALLESAGGFRDADDWTVVLARSLIEYKAELLYPNTVRIGVCGLRLGTSSMTIGVGIFLGDRCVATQEAVCVIVDKKTHRPTPIPESLRAALAPA</sequence>
<dbReference type="AlphaFoldDB" id="A0A418VX15"/>
<dbReference type="PANTHER" id="PTHR31793">
    <property type="entry name" value="4-HYDROXYBENZOYL-COA THIOESTERASE FAMILY MEMBER"/>
    <property type="match status" value="1"/>
</dbReference>